<dbReference type="SUPFAM" id="SSF51004">
    <property type="entry name" value="C-terminal (heme d1) domain of cytochrome cd1-nitrite reductase"/>
    <property type="match status" value="1"/>
</dbReference>
<dbReference type="Proteomes" id="UP000799423">
    <property type="component" value="Unassembled WGS sequence"/>
</dbReference>
<keyword evidence="3" id="KW-0732">Signal</keyword>
<dbReference type="PANTHER" id="PTHR30344">
    <property type="entry name" value="6-PHOSPHOGLUCONOLACTONASE-RELATED"/>
    <property type="match status" value="1"/>
</dbReference>
<dbReference type="Gene3D" id="3.40.140.10">
    <property type="entry name" value="Cytidine Deaminase, domain 2"/>
    <property type="match status" value="1"/>
</dbReference>
<reference evidence="4" key="1">
    <citation type="submission" date="2020-01" db="EMBL/GenBank/DDBJ databases">
        <authorList>
            <consortium name="DOE Joint Genome Institute"/>
            <person name="Haridas S."/>
            <person name="Albert R."/>
            <person name="Binder M."/>
            <person name="Bloem J."/>
            <person name="Labutti K."/>
            <person name="Salamov A."/>
            <person name="Andreopoulos B."/>
            <person name="Baker S.E."/>
            <person name="Barry K."/>
            <person name="Bills G."/>
            <person name="Bluhm B.H."/>
            <person name="Cannon C."/>
            <person name="Castanera R."/>
            <person name="Culley D.E."/>
            <person name="Daum C."/>
            <person name="Ezra D."/>
            <person name="Gonzalez J.B."/>
            <person name="Henrissat B."/>
            <person name="Kuo A."/>
            <person name="Liang C."/>
            <person name="Lipzen A."/>
            <person name="Lutzoni F."/>
            <person name="Magnuson J."/>
            <person name="Mondo S."/>
            <person name="Nolan M."/>
            <person name="Ohm R."/>
            <person name="Pangilinan J."/>
            <person name="Park H.-J."/>
            <person name="Ramirez L."/>
            <person name="Alfaro M."/>
            <person name="Sun H."/>
            <person name="Tritt A."/>
            <person name="Yoshinaga Y."/>
            <person name="Zwiers L.-H."/>
            <person name="Turgeon B.G."/>
            <person name="Goodwin S.B."/>
            <person name="Spatafora J.W."/>
            <person name="Crous P.W."/>
            <person name="Grigoriev I.V."/>
        </authorList>
    </citation>
    <scope>NUCLEOTIDE SEQUENCE</scope>
    <source>
        <strain evidence="4">IPT5</strain>
    </source>
</reference>
<evidence type="ECO:0000313" key="4">
    <source>
        <dbReference type="EMBL" id="KAF2852362.1"/>
    </source>
</evidence>
<dbReference type="InterPro" id="IPR011048">
    <property type="entry name" value="Haem_d1_sf"/>
</dbReference>
<protein>
    <submittedName>
        <fullName evidence="4">3-carboxy-cis,cis-mucoante lactonizing enzyme</fullName>
    </submittedName>
</protein>
<dbReference type="InterPro" id="IPR019405">
    <property type="entry name" value="Lactonase_7-beta_prop"/>
</dbReference>
<proteinExistence type="inferred from homology"/>
<dbReference type="Pfam" id="PF10282">
    <property type="entry name" value="Lactonase"/>
    <property type="match status" value="1"/>
</dbReference>
<dbReference type="SUPFAM" id="SSF53927">
    <property type="entry name" value="Cytidine deaminase-like"/>
    <property type="match status" value="1"/>
</dbReference>
<dbReference type="InterPro" id="IPR015943">
    <property type="entry name" value="WD40/YVTN_repeat-like_dom_sf"/>
</dbReference>
<feature type="compositionally biased region" description="Basic residues" evidence="2">
    <location>
        <begin position="596"/>
        <end position="607"/>
    </location>
</feature>
<comment type="similarity">
    <text evidence="1">Belongs to the cycloisomerase 2 family.</text>
</comment>
<name>A0A6A7BAT3_9PLEO</name>
<feature type="chain" id="PRO_5025484534" evidence="3">
    <location>
        <begin position="19"/>
        <end position="857"/>
    </location>
</feature>
<dbReference type="OrthoDB" id="9972196at2759"/>
<organism evidence="4 5">
    <name type="scientific">Plenodomus tracheiphilus IPT5</name>
    <dbReference type="NCBI Taxonomy" id="1408161"/>
    <lineage>
        <taxon>Eukaryota</taxon>
        <taxon>Fungi</taxon>
        <taxon>Dikarya</taxon>
        <taxon>Ascomycota</taxon>
        <taxon>Pezizomycotina</taxon>
        <taxon>Dothideomycetes</taxon>
        <taxon>Pleosporomycetidae</taxon>
        <taxon>Pleosporales</taxon>
        <taxon>Pleosporineae</taxon>
        <taxon>Leptosphaeriaceae</taxon>
        <taxon>Plenodomus</taxon>
    </lineage>
</organism>
<accession>A0A6A7BAT3</accession>
<feature type="region of interest" description="Disordered" evidence="2">
    <location>
        <begin position="594"/>
        <end position="646"/>
    </location>
</feature>
<dbReference type="GO" id="GO:0006139">
    <property type="term" value="P:nucleobase-containing compound metabolic process"/>
    <property type="evidence" value="ECO:0007669"/>
    <property type="project" value="UniProtKB-ARBA"/>
</dbReference>
<gene>
    <name evidence="4" type="ORF">T440DRAFT_497875</name>
</gene>
<dbReference type="PANTHER" id="PTHR30344:SF1">
    <property type="entry name" value="6-PHOSPHOGLUCONOLACTONASE"/>
    <property type="match status" value="1"/>
</dbReference>
<sequence>MVATQLLLLPLLGSAASAANLWATHYLGTINYLTFRDSSLSLTRSSSTGNKLPSWITYDAASKALYIPDEVFYGASGGNLASFAVGNNGTLKDAGKGSTPLGAVATALYGGADGKGFIVNAHYQSSQLSTFKLPLNGGQPLQTVKFTLSGPGTVPSRQDAPHPHHVVVDPTGDFLIVPDLGADLLRIFRINKTSGLLTECPAAQPAPGTGPRHAAFWTPGSTRHRRAAEGTTLFVANELKNTVSSWTASYPSGGCLTLSLKQSLTPYQGNSSAPAGTKLGEIKVKGNFLYTSNRNDKKFSPNDSMTQYTIASDGSLTWTENTSSYGTYPRTFDINKAGDYVAIGDQTTANVAIVARDTATGKLGKRVADLRVGSVGVPENEDVICLSESHTHSYTMKTDNYLNLCLEQATNSPLRYRHGAIVVRGGKVIGQGYNDYRSGFDGGALKTGRRPLRSSDAATMAEPKKQKLKQKPDMESIATDTFTPFEQTNGRGKLVNTPLSMHAEMMAIHSALSVSSALASSTVSSEKPCFKLSGDSKQKARLRRDAVKSYVETVCKAALAHGDSNNLHLNRALLKLAASSKEDDKDAALRAEKSTVFHHQKKEKKYHNAGNKHNNGHHQHHKQSAHERSLRNTSAAADCPSPDPGHVAVIRTDITSRVNTSRYKRNFQKERGIDKAVVAPASQPLLLPKGQTGHSSRAMRDRTRHARLNGADIYVVRLGRKGLSTDNEPKRCCTHSTDVVDVPPLPSITGSLHDELIHPKMKPAQPASKSTVSNDAIPPLLTSRPCYRCVSYMASVGIRRVFWTTDTGKWESAKIRELVDTLDNLWQDPHLDAATTINSLFVTKHEVLMLRRTMDSS</sequence>
<dbReference type="InterPro" id="IPR016193">
    <property type="entry name" value="Cytidine_deaminase-like"/>
</dbReference>
<keyword evidence="5" id="KW-1185">Reference proteome</keyword>
<dbReference type="InterPro" id="IPR050282">
    <property type="entry name" value="Cycloisomerase_2"/>
</dbReference>
<feature type="signal peptide" evidence="3">
    <location>
        <begin position="1"/>
        <end position="18"/>
    </location>
</feature>
<feature type="region of interest" description="Disordered" evidence="2">
    <location>
        <begin position="444"/>
        <end position="465"/>
    </location>
</feature>
<dbReference type="AlphaFoldDB" id="A0A6A7BAT3"/>
<evidence type="ECO:0000256" key="1">
    <source>
        <dbReference type="ARBA" id="ARBA00005564"/>
    </source>
</evidence>
<dbReference type="EMBL" id="MU006299">
    <property type="protein sequence ID" value="KAF2852362.1"/>
    <property type="molecule type" value="Genomic_DNA"/>
</dbReference>
<evidence type="ECO:0000256" key="3">
    <source>
        <dbReference type="SAM" id="SignalP"/>
    </source>
</evidence>
<feature type="compositionally biased region" description="Basic residues" evidence="2">
    <location>
        <begin position="614"/>
        <end position="623"/>
    </location>
</feature>
<evidence type="ECO:0000256" key="2">
    <source>
        <dbReference type="SAM" id="MobiDB-lite"/>
    </source>
</evidence>
<dbReference type="GO" id="GO:0017057">
    <property type="term" value="F:6-phosphogluconolactonase activity"/>
    <property type="evidence" value="ECO:0007669"/>
    <property type="project" value="TreeGrafter"/>
</dbReference>
<evidence type="ECO:0000313" key="5">
    <source>
        <dbReference type="Proteomes" id="UP000799423"/>
    </source>
</evidence>
<dbReference type="Gene3D" id="2.130.10.10">
    <property type="entry name" value="YVTN repeat-like/Quinoprotein amine dehydrogenase"/>
    <property type="match status" value="1"/>
</dbReference>